<dbReference type="Proteomes" id="UP000078512">
    <property type="component" value="Unassembled WGS sequence"/>
</dbReference>
<feature type="signal peptide" evidence="2">
    <location>
        <begin position="1"/>
        <end position="26"/>
    </location>
</feature>
<evidence type="ECO:0000256" key="2">
    <source>
        <dbReference type="SAM" id="SignalP"/>
    </source>
</evidence>
<dbReference type="OrthoDB" id="10479019at2759"/>
<keyword evidence="4" id="KW-1185">Reference proteome</keyword>
<name>A0A197KDU6_9FUNG</name>
<feature type="region of interest" description="Disordered" evidence="1">
    <location>
        <begin position="51"/>
        <end position="103"/>
    </location>
</feature>
<evidence type="ECO:0000313" key="3">
    <source>
        <dbReference type="EMBL" id="OAQ34856.1"/>
    </source>
</evidence>
<organism evidence="3 4">
    <name type="scientific">Linnemannia elongata AG-77</name>
    <dbReference type="NCBI Taxonomy" id="1314771"/>
    <lineage>
        <taxon>Eukaryota</taxon>
        <taxon>Fungi</taxon>
        <taxon>Fungi incertae sedis</taxon>
        <taxon>Mucoromycota</taxon>
        <taxon>Mortierellomycotina</taxon>
        <taxon>Mortierellomycetes</taxon>
        <taxon>Mortierellales</taxon>
        <taxon>Mortierellaceae</taxon>
        <taxon>Linnemannia</taxon>
    </lineage>
</organism>
<proteinExistence type="predicted"/>
<dbReference type="EMBL" id="KV442016">
    <property type="protein sequence ID" value="OAQ34856.1"/>
    <property type="molecule type" value="Genomic_DNA"/>
</dbReference>
<evidence type="ECO:0000313" key="4">
    <source>
        <dbReference type="Proteomes" id="UP000078512"/>
    </source>
</evidence>
<accession>A0A197KDU6</accession>
<evidence type="ECO:0000256" key="1">
    <source>
        <dbReference type="SAM" id="MobiDB-lite"/>
    </source>
</evidence>
<reference evidence="3 4" key="1">
    <citation type="submission" date="2016-05" db="EMBL/GenBank/DDBJ databases">
        <title>Genome sequencing reveals origins of a unique bacterial endosymbiosis in the earliest lineages of terrestrial Fungi.</title>
        <authorList>
            <consortium name="DOE Joint Genome Institute"/>
            <person name="Uehling J."/>
            <person name="Gryganskyi A."/>
            <person name="Hameed K."/>
            <person name="Tschaplinski T."/>
            <person name="Misztal P."/>
            <person name="Wu S."/>
            <person name="Desiro A."/>
            <person name="Vande Pol N."/>
            <person name="Du Z.-Y."/>
            <person name="Zienkiewicz A."/>
            <person name="Zienkiewicz K."/>
            <person name="Morin E."/>
            <person name="Tisserant E."/>
            <person name="Splivallo R."/>
            <person name="Hainaut M."/>
            <person name="Henrissat B."/>
            <person name="Ohm R."/>
            <person name="Kuo A."/>
            <person name="Yan J."/>
            <person name="Lipzen A."/>
            <person name="Nolan M."/>
            <person name="Labutti K."/>
            <person name="Barry K."/>
            <person name="Goldstein A."/>
            <person name="Labbe J."/>
            <person name="Schadt C."/>
            <person name="Tuskan G."/>
            <person name="Grigoriev I."/>
            <person name="Martin F."/>
            <person name="Vilgalys R."/>
            <person name="Bonito G."/>
        </authorList>
    </citation>
    <scope>NUCLEOTIDE SEQUENCE [LARGE SCALE GENOMIC DNA]</scope>
    <source>
        <strain evidence="3 4">AG-77</strain>
    </source>
</reference>
<gene>
    <name evidence="3" type="ORF">K457DRAFT_133289</name>
</gene>
<keyword evidence="2" id="KW-0732">Signal</keyword>
<feature type="chain" id="PRO_5008276813" evidence="2">
    <location>
        <begin position="27"/>
        <end position="128"/>
    </location>
</feature>
<dbReference type="AlphaFoldDB" id="A0A197KDU6"/>
<protein>
    <submittedName>
        <fullName evidence="3">Uncharacterized protein</fullName>
    </submittedName>
</protein>
<sequence length="128" mass="14357">MKSSKIFHLPWTVLLVVLLATVGTISIDLTSAAPVLTALSQAFTERTPESIELIPPSQSGSMEGSAELTKHRMRKSEQIQAAHPDSYMERDLSSTTPEKEEFENYVDLSKRRIMADNPYGMMIEIEEE</sequence>